<reference evidence="9" key="1">
    <citation type="journal article" date="2010" name="Nat. Biotechnol.">
        <title>Draft genome sequence of the oilseed species Ricinus communis.</title>
        <authorList>
            <person name="Chan A.P."/>
            <person name="Crabtree J."/>
            <person name="Zhao Q."/>
            <person name="Lorenzi H."/>
            <person name="Orvis J."/>
            <person name="Puiu D."/>
            <person name="Melake-Berhan A."/>
            <person name="Jones K.M."/>
            <person name="Redman J."/>
            <person name="Chen G."/>
            <person name="Cahoon E.B."/>
            <person name="Gedil M."/>
            <person name="Stanke M."/>
            <person name="Haas B.J."/>
            <person name="Wortman J.R."/>
            <person name="Fraser-Liggett C.M."/>
            <person name="Ravel J."/>
            <person name="Rabinowicz P.D."/>
        </authorList>
    </citation>
    <scope>NUCLEOTIDE SEQUENCE [LARGE SCALE GENOMIC DNA]</scope>
    <source>
        <strain evidence="9">cv. Hale</strain>
    </source>
</reference>
<evidence type="ECO:0000313" key="9">
    <source>
        <dbReference type="Proteomes" id="UP000008311"/>
    </source>
</evidence>
<evidence type="ECO:0000313" key="8">
    <source>
        <dbReference type="EMBL" id="EEF42954.1"/>
    </source>
</evidence>
<sequence>MEGNSRNRGGIQQLLAAEQQAQHIVNDARIAKLARLKQAKEEADNEIGEYRSLVDREFQMKVAGSTGDSTSNVKRLEQETDTKISHLKAEAARISRDVVNMLLKHATTVKN</sequence>
<dbReference type="Pfam" id="PF03179">
    <property type="entry name" value="V-ATPase_G"/>
    <property type="match status" value="1"/>
</dbReference>
<evidence type="ECO:0000256" key="2">
    <source>
        <dbReference type="ARBA" id="ARBA00010066"/>
    </source>
</evidence>
<gene>
    <name evidence="8" type="ORF">RCOM_1356070</name>
</gene>
<dbReference type="OMA" id="MESTGNH"/>
<dbReference type="NCBIfam" id="TIGR01147">
    <property type="entry name" value="V_ATP_synt_G"/>
    <property type="match status" value="1"/>
</dbReference>
<dbReference type="GO" id="GO:0046961">
    <property type="term" value="F:proton-transporting ATPase activity, rotational mechanism"/>
    <property type="evidence" value="ECO:0000318"/>
    <property type="project" value="GO_Central"/>
</dbReference>
<protein>
    <recommendedName>
        <fullName evidence="6">V-type proton ATPase subunit G</fullName>
    </recommendedName>
</protein>
<dbReference type="AlphaFoldDB" id="B9S0M1"/>
<comment type="function">
    <text evidence="6">Subunit of the V1 complex of vacuolar(H+)-ATPase (V-ATPase), a multisubunit enzyme composed of a peripheral complex (V1) that hydrolyzes ATP and a membrane integral complex (V0) that translocates protons. V-ATPase is responsible for acidifying and maintaining the pH of intracellular compartments and in some cell types, is targeted to the plasma membrane, where it is responsible for acidifying the extracellular environment.</text>
</comment>
<dbReference type="Proteomes" id="UP000008311">
    <property type="component" value="Unassembled WGS sequence"/>
</dbReference>
<dbReference type="InParanoid" id="B9S0M1"/>
<dbReference type="KEGG" id="rcu:8284533"/>
<accession>B9S0M1</accession>
<dbReference type="FunFam" id="1.20.5.2950:FF:000001">
    <property type="entry name" value="V-type proton ATPase subunit G"/>
    <property type="match status" value="1"/>
</dbReference>
<evidence type="ECO:0000256" key="5">
    <source>
        <dbReference type="ARBA" id="ARBA00023065"/>
    </source>
</evidence>
<evidence type="ECO:0000256" key="1">
    <source>
        <dbReference type="ARBA" id="ARBA00003847"/>
    </source>
</evidence>
<dbReference type="PANTHER" id="PTHR12713">
    <property type="entry name" value="VACUOLAR ATP SYNTHASE SUBUNIT G"/>
    <property type="match status" value="1"/>
</dbReference>
<dbReference type="STRING" id="3988.B9S0M1"/>
<dbReference type="GO" id="GO:0000221">
    <property type="term" value="C:vacuolar proton-transporting V-type ATPase, V1 domain"/>
    <property type="evidence" value="ECO:0000318"/>
    <property type="project" value="GO_Central"/>
</dbReference>
<dbReference type="Gene3D" id="1.20.5.2950">
    <property type="match status" value="1"/>
</dbReference>
<comment type="subunit">
    <text evidence="6">V-ATPase is a heteromultimeric enzyme made up of two complexes: the ATP-hydrolytic V1 complex and the proton translocation V0 complex.</text>
</comment>
<evidence type="ECO:0000256" key="6">
    <source>
        <dbReference type="RuleBase" id="RU364019"/>
    </source>
</evidence>
<keyword evidence="3 6" id="KW-0813">Transport</keyword>
<comment type="function">
    <text evidence="1">Catalytic subunit of the peripheral V1 complex of vacuolar ATPase (V-ATPase). V-ATPase is responsible for acidifying a variety of intracellular compartments in eukaryotic cells.</text>
</comment>
<evidence type="ECO:0000256" key="7">
    <source>
        <dbReference type="SAM" id="Coils"/>
    </source>
</evidence>
<dbReference type="EMBL" id="EQ973837">
    <property type="protein sequence ID" value="EEF42954.1"/>
    <property type="molecule type" value="Genomic_DNA"/>
</dbReference>
<keyword evidence="5 6" id="KW-0406">Ion transport</keyword>
<keyword evidence="7" id="KW-0175">Coiled coil</keyword>
<dbReference type="InterPro" id="IPR005124">
    <property type="entry name" value="V-ATPase_G"/>
</dbReference>
<dbReference type="eggNOG" id="KOG1772">
    <property type="taxonomic scope" value="Eukaryota"/>
</dbReference>
<dbReference type="PANTHER" id="PTHR12713:SF34">
    <property type="entry name" value="V-TYPE PROTON ATPASE SUBUNIT G"/>
    <property type="match status" value="1"/>
</dbReference>
<comment type="similarity">
    <text evidence="2 6">Belongs to the V-ATPase G subunit family.</text>
</comment>
<feature type="coiled-coil region" evidence="7">
    <location>
        <begin position="26"/>
        <end position="56"/>
    </location>
</feature>
<name>B9S0M1_RICCO</name>
<dbReference type="OrthoDB" id="250802at2759"/>
<proteinExistence type="inferred from homology"/>
<keyword evidence="9" id="KW-1185">Reference proteome</keyword>
<evidence type="ECO:0000256" key="4">
    <source>
        <dbReference type="ARBA" id="ARBA00022781"/>
    </source>
</evidence>
<organism evidence="8 9">
    <name type="scientific">Ricinus communis</name>
    <name type="common">Castor bean</name>
    <dbReference type="NCBI Taxonomy" id="3988"/>
    <lineage>
        <taxon>Eukaryota</taxon>
        <taxon>Viridiplantae</taxon>
        <taxon>Streptophyta</taxon>
        <taxon>Embryophyta</taxon>
        <taxon>Tracheophyta</taxon>
        <taxon>Spermatophyta</taxon>
        <taxon>Magnoliopsida</taxon>
        <taxon>eudicotyledons</taxon>
        <taxon>Gunneridae</taxon>
        <taxon>Pentapetalae</taxon>
        <taxon>rosids</taxon>
        <taxon>fabids</taxon>
        <taxon>Malpighiales</taxon>
        <taxon>Euphorbiaceae</taxon>
        <taxon>Acalyphoideae</taxon>
        <taxon>Acalypheae</taxon>
        <taxon>Ricinus</taxon>
    </lineage>
</organism>
<evidence type="ECO:0000256" key="3">
    <source>
        <dbReference type="ARBA" id="ARBA00022448"/>
    </source>
</evidence>
<keyword evidence="4 6" id="KW-0375">Hydrogen ion transport</keyword>
<dbReference type="GO" id="GO:0016887">
    <property type="term" value="F:ATP hydrolysis activity"/>
    <property type="evidence" value="ECO:0000318"/>
    <property type="project" value="GO_Central"/>
</dbReference>